<evidence type="ECO:0000259" key="1">
    <source>
        <dbReference type="PROSITE" id="PS50930"/>
    </source>
</evidence>
<reference evidence="2 3" key="1">
    <citation type="submission" date="2020-08" db="EMBL/GenBank/DDBJ databases">
        <title>Genomic Encyclopedia of Type Strains, Phase IV (KMG-IV): sequencing the most valuable type-strain genomes for metagenomic binning, comparative biology and taxonomic classification.</title>
        <authorList>
            <person name="Goeker M."/>
        </authorList>
    </citation>
    <scope>NUCLEOTIDE SEQUENCE [LARGE SCALE GENOMIC DNA]</scope>
    <source>
        <strain evidence="2 3">DSM 17976</strain>
    </source>
</reference>
<protein>
    <submittedName>
        <fullName evidence="2">DNA-binding LytR/AlgR family response regulator</fullName>
    </submittedName>
</protein>
<dbReference type="RefSeq" id="WP_183971072.1">
    <property type="nucleotide sequence ID" value="NZ_JACIBY010000001.1"/>
</dbReference>
<dbReference type="PROSITE" id="PS50930">
    <property type="entry name" value="HTH_LYTTR"/>
    <property type="match status" value="1"/>
</dbReference>
<gene>
    <name evidence="2" type="ORF">FHS57_000282</name>
</gene>
<comment type="caution">
    <text evidence="2">The sequence shown here is derived from an EMBL/GenBank/DDBJ whole genome shotgun (WGS) entry which is preliminary data.</text>
</comment>
<sequence length="115" mass="13177">MMHGLLIPIHANKLWIASDEIVALRSVRNYTEIIHTNGKKFLFSRTLKIVAQRLAASEQFFRVSRGSFINLSQVSHFCQIDFSLEIHLSNGEVEVVSRRRQMDFLTAFAKVNKAS</sequence>
<name>A0A7W5ZFT1_9BACT</name>
<keyword evidence="2" id="KW-0238">DNA-binding</keyword>
<dbReference type="SMART" id="SM00850">
    <property type="entry name" value="LytTR"/>
    <property type="match status" value="1"/>
</dbReference>
<feature type="domain" description="HTH LytTR-type" evidence="1">
    <location>
        <begin position="5"/>
        <end position="110"/>
    </location>
</feature>
<dbReference type="InterPro" id="IPR007492">
    <property type="entry name" value="LytTR_DNA-bd_dom"/>
</dbReference>
<dbReference type="EMBL" id="JACIBY010000001">
    <property type="protein sequence ID" value="MBB3836300.1"/>
    <property type="molecule type" value="Genomic_DNA"/>
</dbReference>
<dbReference type="GO" id="GO:0003677">
    <property type="term" value="F:DNA binding"/>
    <property type="evidence" value="ECO:0007669"/>
    <property type="project" value="UniProtKB-KW"/>
</dbReference>
<dbReference type="Gene3D" id="2.40.50.1020">
    <property type="entry name" value="LytTr DNA-binding domain"/>
    <property type="match status" value="1"/>
</dbReference>
<dbReference type="AlphaFoldDB" id="A0A7W5ZFT1"/>
<evidence type="ECO:0000313" key="2">
    <source>
        <dbReference type="EMBL" id="MBB3836300.1"/>
    </source>
</evidence>
<evidence type="ECO:0000313" key="3">
    <source>
        <dbReference type="Proteomes" id="UP000541352"/>
    </source>
</evidence>
<keyword evidence="3" id="KW-1185">Reference proteome</keyword>
<organism evidence="2 3">
    <name type="scientific">Runella defluvii</name>
    <dbReference type="NCBI Taxonomy" id="370973"/>
    <lineage>
        <taxon>Bacteria</taxon>
        <taxon>Pseudomonadati</taxon>
        <taxon>Bacteroidota</taxon>
        <taxon>Cytophagia</taxon>
        <taxon>Cytophagales</taxon>
        <taxon>Spirosomataceae</taxon>
        <taxon>Runella</taxon>
    </lineage>
</organism>
<dbReference type="Proteomes" id="UP000541352">
    <property type="component" value="Unassembled WGS sequence"/>
</dbReference>
<dbReference type="Pfam" id="PF04397">
    <property type="entry name" value="LytTR"/>
    <property type="match status" value="1"/>
</dbReference>
<proteinExistence type="predicted"/>
<accession>A0A7W5ZFT1</accession>